<reference evidence="1" key="1">
    <citation type="submission" date="2020-05" db="EMBL/GenBank/DDBJ databases">
        <authorList>
            <person name="Delgado-Blas J."/>
        </authorList>
    </citation>
    <scope>NUCLEOTIDE SEQUENCE</scope>
    <source>
        <strain evidence="1">BB1459</strain>
        <strain evidence="2">BB1480</strain>
    </source>
</reference>
<evidence type="ECO:0000313" key="4">
    <source>
        <dbReference type="Proteomes" id="UP000837205"/>
    </source>
</evidence>
<name>A0A9N8CYL4_9ENTR</name>
<sequence>MILDYSYSEPPHEPAAEKLNIAVDFDGTFTANTALFCQLVGSMLKYGADVRIVTFRFSTGNNSDIINWGERLNVPVIFTEGKQKEAFCEEIGWKPNIWIDDDPRFIPVVSDLESVARGCRVNGEK</sequence>
<gene>
    <name evidence="1" type="ORF">GHA_04525</name>
    <name evidence="2" type="ORF">TML_06021</name>
</gene>
<dbReference type="RefSeq" id="WP_239177779.1">
    <property type="nucleotide sequence ID" value="NZ_CAHPQT010000019.1"/>
</dbReference>
<dbReference type="EMBL" id="CAHPQX010000026">
    <property type="protein sequence ID" value="CAB5590538.1"/>
    <property type="molecule type" value="Genomic_DNA"/>
</dbReference>
<evidence type="ECO:0000313" key="2">
    <source>
        <dbReference type="EMBL" id="CAC9266539.1"/>
    </source>
</evidence>
<protein>
    <submittedName>
        <fullName evidence="1">Uncharacterized protein</fullName>
    </submittedName>
</protein>
<dbReference type="Proteomes" id="UP000837205">
    <property type="component" value="Unassembled WGS sequence"/>
</dbReference>
<accession>A0A9N8CYL4</accession>
<dbReference type="Proteomes" id="UP000834503">
    <property type="component" value="Unassembled WGS sequence"/>
</dbReference>
<evidence type="ECO:0000313" key="3">
    <source>
        <dbReference type="Proteomes" id="UP000834503"/>
    </source>
</evidence>
<keyword evidence="4" id="KW-1185">Reference proteome</keyword>
<evidence type="ECO:0000313" key="1">
    <source>
        <dbReference type="EMBL" id="CAB5590538.1"/>
    </source>
</evidence>
<proteinExistence type="predicted"/>
<organism evidence="1 3">
    <name type="scientific">Citrobacter werkmanii</name>
    <dbReference type="NCBI Taxonomy" id="67827"/>
    <lineage>
        <taxon>Bacteria</taxon>
        <taxon>Pseudomonadati</taxon>
        <taxon>Pseudomonadota</taxon>
        <taxon>Gammaproteobacteria</taxon>
        <taxon>Enterobacterales</taxon>
        <taxon>Enterobacteriaceae</taxon>
        <taxon>Citrobacter</taxon>
        <taxon>Citrobacter freundii complex</taxon>
    </lineage>
</organism>
<dbReference type="AlphaFoldDB" id="A0A9N8CYL4"/>
<dbReference type="EMBL" id="CAIIUA010000005">
    <property type="protein sequence ID" value="CAC9266539.1"/>
    <property type="molecule type" value="Genomic_DNA"/>
</dbReference>
<comment type="caution">
    <text evidence="1">The sequence shown here is derived from an EMBL/GenBank/DDBJ whole genome shotgun (WGS) entry which is preliminary data.</text>
</comment>